<dbReference type="Gene3D" id="3.40.50.1980">
    <property type="entry name" value="Nitrogenase molybdenum iron protein domain"/>
    <property type="match status" value="2"/>
</dbReference>
<keyword evidence="7" id="KW-1185">Reference proteome</keyword>
<protein>
    <submittedName>
        <fullName evidence="6">Iron complex transport system substrate-binding protein</fullName>
    </submittedName>
</protein>
<dbReference type="Proteomes" id="UP000183508">
    <property type="component" value="Unassembled WGS sequence"/>
</dbReference>
<evidence type="ECO:0000256" key="2">
    <source>
        <dbReference type="ARBA" id="ARBA00008814"/>
    </source>
</evidence>
<dbReference type="Pfam" id="PF01497">
    <property type="entry name" value="Peripla_BP_2"/>
    <property type="match status" value="1"/>
</dbReference>
<dbReference type="SUPFAM" id="SSF53807">
    <property type="entry name" value="Helical backbone' metal receptor"/>
    <property type="match status" value="1"/>
</dbReference>
<dbReference type="PROSITE" id="PS50983">
    <property type="entry name" value="FE_B12_PBP"/>
    <property type="match status" value="1"/>
</dbReference>
<organism evidence="6 7">
    <name type="scientific">Alicyclobacillus macrosporangiidus</name>
    <dbReference type="NCBI Taxonomy" id="392015"/>
    <lineage>
        <taxon>Bacteria</taxon>
        <taxon>Bacillati</taxon>
        <taxon>Bacillota</taxon>
        <taxon>Bacilli</taxon>
        <taxon>Bacillales</taxon>
        <taxon>Alicyclobacillaceae</taxon>
        <taxon>Alicyclobacillus</taxon>
    </lineage>
</organism>
<dbReference type="AlphaFoldDB" id="A0A1I7JL80"/>
<reference evidence="7" key="1">
    <citation type="submission" date="2016-10" db="EMBL/GenBank/DDBJ databases">
        <authorList>
            <person name="Varghese N."/>
        </authorList>
    </citation>
    <scope>NUCLEOTIDE SEQUENCE [LARGE SCALE GENOMIC DNA]</scope>
    <source>
        <strain evidence="7">DSM 17980</strain>
    </source>
</reference>
<evidence type="ECO:0000313" key="7">
    <source>
        <dbReference type="Proteomes" id="UP000183508"/>
    </source>
</evidence>
<comment type="subcellular location">
    <subcellularLocation>
        <location evidence="1">Cell envelope</location>
    </subcellularLocation>
</comment>
<dbReference type="STRING" id="392015.SAMN05421543_110117"/>
<dbReference type="InterPro" id="IPR002491">
    <property type="entry name" value="ABC_transptr_periplasmic_BD"/>
</dbReference>
<dbReference type="GO" id="GO:0030288">
    <property type="term" value="C:outer membrane-bounded periplasmic space"/>
    <property type="evidence" value="ECO:0007669"/>
    <property type="project" value="TreeGrafter"/>
</dbReference>
<feature type="domain" description="Fe/B12 periplasmic-binding" evidence="5">
    <location>
        <begin position="67"/>
        <end position="323"/>
    </location>
</feature>
<comment type="similarity">
    <text evidence="2">Belongs to the bacterial solute-binding protein 8 family.</text>
</comment>
<dbReference type="EMBL" id="FPBV01000010">
    <property type="protein sequence ID" value="SFU85942.1"/>
    <property type="molecule type" value="Genomic_DNA"/>
</dbReference>
<name>A0A1I7JL80_9BACL</name>
<evidence type="ECO:0000256" key="3">
    <source>
        <dbReference type="ARBA" id="ARBA00022448"/>
    </source>
</evidence>
<evidence type="ECO:0000313" key="6">
    <source>
        <dbReference type="EMBL" id="SFU85942.1"/>
    </source>
</evidence>
<evidence type="ECO:0000259" key="5">
    <source>
        <dbReference type="PROSITE" id="PS50983"/>
    </source>
</evidence>
<evidence type="ECO:0000256" key="4">
    <source>
        <dbReference type="ARBA" id="ARBA00022729"/>
    </source>
</evidence>
<gene>
    <name evidence="6" type="ORF">SAMN05421543_110117</name>
</gene>
<dbReference type="InterPro" id="IPR051313">
    <property type="entry name" value="Bact_iron-sidero_bind"/>
</dbReference>
<dbReference type="PANTHER" id="PTHR30532:SF26">
    <property type="entry name" value="IRON(3+)-HYDROXAMATE-BINDING PROTEIN FHUD"/>
    <property type="match status" value="1"/>
</dbReference>
<sequence>MVAHWRVGGRLVRAGATCAIVAALVTACGTAGGNSSNASNATGATSEAATRTIKTVKGDVTIPAHPQRIVTDYYAGELISVGGHVVGAAPLEFGNPFLKDQLKDATDVGDPINVEKALSLKPDLIVTDSDKNYDELSKIAPTLYIPFGTTHNIQETVRFFENIVGEKEQGEQVLAQYEKAAENGRNALKGVIDPKATAGLYELTDKGDLWVFGDNFGRGGQALYNALQMKMPPKLAESKKEYLQISLETLPQYAADYMFLTTYDPQHKGQALKDLRQSPVWNGLKAVKEGDVFYNDFNTFYPYDPISITKQIDLFVRMLTEKAKEQQGQSSGQ</sequence>
<dbReference type="PROSITE" id="PS51257">
    <property type="entry name" value="PROKAR_LIPOPROTEIN"/>
    <property type="match status" value="1"/>
</dbReference>
<dbReference type="GO" id="GO:1901678">
    <property type="term" value="P:iron coordination entity transport"/>
    <property type="evidence" value="ECO:0007669"/>
    <property type="project" value="UniProtKB-ARBA"/>
</dbReference>
<evidence type="ECO:0000256" key="1">
    <source>
        <dbReference type="ARBA" id="ARBA00004196"/>
    </source>
</evidence>
<dbReference type="PANTHER" id="PTHR30532">
    <property type="entry name" value="IRON III DICITRATE-BINDING PERIPLASMIC PROTEIN"/>
    <property type="match status" value="1"/>
</dbReference>
<accession>A0A1I7JL80</accession>
<proteinExistence type="inferred from homology"/>
<keyword evidence="3" id="KW-0813">Transport</keyword>
<keyword evidence="4" id="KW-0732">Signal</keyword>